<dbReference type="Pfam" id="PF08513">
    <property type="entry name" value="LisH"/>
    <property type="match status" value="1"/>
</dbReference>
<feature type="domain" description="B30.2/SPRY" evidence="3">
    <location>
        <begin position="297"/>
        <end position="499"/>
    </location>
</feature>
<dbReference type="InterPro" id="IPR043136">
    <property type="entry name" value="B30.2/SPRY_sf"/>
</dbReference>
<organism evidence="5 6">
    <name type="scientific">Sporothrix epigloea</name>
    <dbReference type="NCBI Taxonomy" id="1892477"/>
    <lineage>
        <taxon>Eukaryota</taxon>
        <taxon>Fungi</taxon>
        <taxon>Dikarya</taxon>
        <taxon>Ascomycota</taxon>
        <taxon>Pezizomycotina</taxon>
        <taxon>Sordariomycetes</taxon>
        <taxon>Sordariomycetidae</taxon>
        <taxon>Ophiostomatales</taxon>
        <taxon>Ophiostomataceae</taxon>
        <taxon>Sporothrix</taxon>
    </lineage>
</organism>
<dbReference type="SMART" id="SM00668">
    <property type="entry name" value="CTLH"/>
    <property type="match status" value="1"/>
</dbReference>
<dbReference type="Proteomes" id="UP001642502">
    <property type="component" value="Unassembled WGS sequence"/>
</dbReference>
<feature type="region of interest" description="Disordered" evidence="2">
    <location>
        <begin position="195"/>
        <end position="215"/>
    </location>
</feature>
<dbReference type="CDD" id="cd12909">
    <property type="entry name" value="SPRY_RanBP9_10"/>
    <property type="match status" value="1"/>
</dbReference>
<dbReference type="InterPro" id="IPR024964">
    <property type="entry name" value="CTLH/CRA"/>
</dbReference>
<dbReference type="PROSITE" id="PS50896">
    <property type="entry name" value="LISH"/>
    <property type="match status" value="1"/>
</dbReference>
<evidence type="ECO:0000313" key="5">
    <source>
        <dbReference type="EMBL" id="CAK7273288.1"/>
    </source>
</evidence>
<dbReference type="PROSITE" id="PS50188">
    <property type="entry name" value="B302_SPRY"/>
    <property type="match status" value="1"/>
</dbReference>
<dbReference type="Gene3D" id="2.60.120.920">
    <property type="match status" value="1"/>
</dbReference>
<dbReference type="Pfam" id="PF00622">
    <property type="entry name" value="SPRY"/>
    <property type="match status" value="1"/>
</dbReference>
<dbReference type="InterPro" id="IPR013144">
    <property type="entry name" value="CRA_dom"/>
</dbReference>
<evidence type="ECO:0000256" key="2">
    <source>
        <dbReference type="SAM" id="MobiDB-lite"/>
    </source>
</evidence>
<evidence type="ECO:0008006" key="7">
    <source>
        <dbReference type="Google" id="ProtNLM"/>
    </source>
</evidence>
<dbReference type="SUPFAM" id="SSF49899">
    <property type="entry name" value="Concanavalin A-like lectins/glucanases"/>
    <property type="match status" value="1"/>
</dbReference>
<comment type="caution">
    <text evidence="5">The sequence shown here is derived from an EMBL/GenBank/DDBJ whole genome shotgun (WGS) entry which is preliminary data.</text>
</comment>
<feature type="compositionally biased region" description="Low complexity" evidence="2">
    <location>
        <begin position="83"/>
        <end position="93"/>
    </location>
</feature>
<dbReference type="InterPro" id="IPR006594">
    <property type="entry name" value="LisH"/>
</dbReference>
<reference evidence="5 6" key="1">
    <citation type="submission" date="2024-01" db="EMBL/GenBank/DDBJ databases">
        <authorList>
            <person name="Allen C."/>
            <person name="Tagirdzhanova G."/>
        </authorList>
    </citation>
    <scope>NUCLEOTIDE SEQUENCE [LARGE SCALE GENOMIC DNA]</scope>
    <source>
        <strain evidence="5 6">CBS 119000</strain>
    </source>
</reference>
<comment type="function">
    <text evidence="1">Involved in the proteasome-dependent degradation of fructose-1,6-bisphosphatase.</text>
</comment>
<dbReference type="InterPro" id="IPR001870">
    <property type="entry name" value="B30.2/SPRY"/>
</dbReference>
<dbReference type="InterPro" id="IPR050618">
    <property type="entry name" value="Ubq-SigPath_Reg"/>
</dbReference>
<proteinExistence type="predicted"/>
<keyword evidence="6" id="KW-1185">Reference proteome</keyword>
<feature type="compositionally biased region" description="Polar residues" evidence="2">
    <location>
        <begin position="265"/>
        <end position="277"/>
    </location>
</feature>
<dbReference type="PANTHER" id="PTHR12864">
    <property type="entry name" value="RAN BINDING PROTEIN 9-RELATED"/>
    <property type="match status" value="1"/>
</dbReference>
<evidence type="ECO:0000313" key="6">
    <source>
        <dbReference type="Proteomes" id="UP001642502"/>
    </source>
</evidence>
<gene>
    <name evidence="5" type="ORF">SEPCBS119000_005577</name>
</gene>
<evidence type="ECO:0000256" key="1">
    <source>
        <dbReference type="ARBA" id="ARBA00002343"/>
    </source>
</evidence>
<feature type="region of interest" description="Disordered" evidence="2">
    <location>
        <begin position="34"/>
        <end position="116"/>
    </location>
</feature>
<dbReference type="PROSITE" id="PS50897">
    <property type="entry name" value="CTLH"/>
    <property type="match status" value="1"/>
</dbReference>
<evidence type="ECO:0000259" key="4">
    <source>
        <dbReference type="PROSITE" id="PS50897"/>
    </source>
</evidence>
<feature type="compositionally biased region" description="Basic and acidic residues" evidence="2">
    <location>
        <begin position="279"/>
        <end position="288"/>
    </location>
</feature>
<sequence length="803" mass="86670">MSNPYYQDDPASNFPTGLPGYSLRRPSYASAAMQANNPGGYGHSSATFQHLLNSNDGDSADGNSMHNGLGNGSTSSLRLPFGSSNSSINISHNNNHHDSSSSNLAGAEPDSLWTGGSSSSDNALLRLLGSRNVQLPSFSRAFEPFLRGPNLDGNWPVAHNSSSAFFAPSYLRDSVYIQRLEDQYKAKMQAIRETMRKQEQHARQGPGHAHGAALLTSTDPPAMAASRASLHSMRQSSLYEEAPGSLDSYASSTNISIANAPTISGDSKILRSNTNTGHGLDDSDHDRSGAANRETGISSGTGSNVDVDDENMSPLPSRWAADDKAAPLDILSDGLSVKMSSSRAANDHSQASSGSVSQDASSVRANHFMPPQCGIYYFEATILSKKRDESTIAIGFCGASAKLIRPPGWEQGSWAYHSDDGNAFAEASTGKSYGPPFGSGDVVGCGVNFRTGTAFFTKNGEYLGTAFRDINEANLKLFPVVGMKKSGEQVRVNFGQLPFTFDIDGLMKNEKLLIRQQIADARNLASTPSETDLIQQLVLQYLQHDGYVDTARAFAKEIWGEKSALAVESDEPVQIYNVSEDEDSNKRQRIRRAVLEGDIDRAIALTQSNYPEVLAKNEMILFRLKCCKLIEMIRKEAELNLVHGGNTANGNDSKTFADPGGHGAMRANGHGGMDVDDIVMTEQSAGNDDRPEGHALVDDALKYGQALQIEFQSEARPRIQKSLNEIFSLLAYANPYKQPEVAHLLDQRSRVAVAEDLNAAILALENMYAQASVLLEDLRQDGGPGSFVTIKDLVDEIPQPDAL</sequence>
<dbReference type="SMART" id="SM00757">
    <property type="entry name" value="CRA"/>
    <property type="match status" value="1"/>
</dbReference>
<dbReference type="SMART" id="SM00449">
    <property type="entry name" value="SPRY"/>
    <property type="match status" value="1"/>
</dbReference>
<dbReference type="InterPro" id="IPR003877">
    <property type="entry name" value="SPRY_dom"/>
</dbReference>
<feature type="region of interest" description="Disordered" evidence="2">
    <location>
        <begin position="265"/>
        <end position="320"/>
    </location>
</feature>
<feature type="compositionally biased region" description="Polar residues" evidence="2">
    <location>
        <begin position="44"/>
        <end position="77"/>
    </location>
</feature>
<dbReference type="InterPro" id="IPR013320">
    <property type="entry name" value="ConA-like_dom_sf"/>
</dbReference>
<protein>
    <recommendedName>
        <fullName evidence="7">Protein SSH4</fullName>
    </recommendedName>
</protein>
<name>A0ABP0DYB3_9PEZI</name>
<feature type="domain" description="CTLH" evidence="4">
    <location>
        <begin position="583"/>
        <end position="640"/>
    </location>
</feature>
<dbReference type="Pfam" id="PF10607">
    <property type="entry name" value="CTLH"/>
    <property type="match status" value="1"/>
</dbReference>
<dbReference type="InterPro" id="IPR035782">
    <property type="entry name" value="SPRY_RanBP9/10"/>
</dbReference>
<dbReference type="InterPro" id="IPR006595">
    <property type="entry name" value="CTLH_C"/>
</dbReference>
<feature type="compositionally biased region" description="Polar residues" evidence="2">
    <location>
        <begin position="295"/>
        <end position="304"/>
    </location>
</feature>
<accession>A0ABP0DYB3</accession>
<evidence type="ECO:0000259" key="3">
    <source>
        <dbReference type="PROSITE" id="PS50188"/>
    </source>
</evidence>
<dbReference type="EMBL" id="CAWUON010000108">
    <property type="protein sequence ID" value="CAK7273288.1"/>
    <property type="molecule type" value="Genomic_DNA"/>
</dbReference>